<sequence>MARVFLQKNRKKIDTEIANHYQGRIRKRIQGIGIESSLHKELFAYIDMLFFSGGQTQTGYDYNILSTFSQEEIAEGVSYLLYKYIEKYGISTEKNYCVDASYIISDKMDNLILFACQINYVLELELLVDFYDYDIYNEGKNIILRSKDETLEKSIQLGYIKQEMQGIRFFAKRYSSHEEDVYLETVSKLIVDELDDKIYKRISNGMLTRYRFEIPTVLLDMIAEQKVEGKVQLFKEEAVELEHFSKEMCMNMNELYEKKLTQNCNAYDILLCQRFFRIMYYIQKFIYQNEKDIKVILQSLIPSMDKENLKDFLFMLLKNQQKVDEVYDLLLYNIDYKFDIQYTPFLEIGSKVIFPISVLACSNLMRNTIAYSYLSKNKIVNDDGGVEPLVKVCVNCFRRCSNRYEREYPKDCVNL</sequence>
<dbReference type="AlphaFoldDB" id="A0A3E2W236"/>
<protein>
    <submittedName>
        <fullName evidence="1">Uncharacterized protein</fullName>
    </submittedName>
</protein>
<dbReference type="OrthoDB" id="8775529at2"/>
<proteinExistence type="predicted"/>
<dbReference type="EMBL" id="QVEV01000004">
    <property type="protein sequence ID" value="RGC17678.1"/>
    <property type="molecule type" value="Genomic_DNA"/>
</dbReference>
<gene>
    <name evidence="1" type="ORF">DXA38_05035</name>
</gene>
<dbReference type="RefSeq" id="WP_117442245.1">
    <property type="nucleotide sequence ID" value="NZ_QVEV01000004.1"/>
</dbReference>
<evidence type="ECO:0000313" key="1">
    <source>
        <dbReference type="EMBL" id="RGC17678.1"/>
    </source>
</evidence>
<comment type="caution">
    <text evidence="1">The sequence shown here is derived from an EMBL/GenBank/DDBJ whole genome shotgun (WGS) entry which is preliminary data.</text>
</comment>
<evidence type="ECO:0000313" key="2">
    <source>
        <dbReference type="Proteomes" id="UP000260025"/>
    </source>
</evidence>
<organism evidence="1 2">
    <name type="scientific">Clostridium innocuum</name>
    <dbReference type="NCBI Taxonomy" id="1522"/>
    <lineage>
        <taxon>Bacteria</taxon>
        <taxon>Bacillati</taxon>
        <taxon>Bacillota</taxon>
        <taxon>Clostridia</taxon>
        <taxon>Eubacteriales</taxon>
        <taxon>Clostridiaceae</taxon>
        <taxon>Clostridium</taxon>
    </lineage>
</organism>
<dbReference type="Proteomes" id="UP000260025">
    <property type="component" value="Unassembled WGS sequence"/>
</dbReference>
<accession>A0A3E2W236</accession>
<reference evidence="1 2" key="1">
    <citation type="submission" date="2018-08" db="EMBL/GenBank/DDBJ databases">
        <title>A genome reference for cultivated species of the human gut microbiota.</title>
        <authorList>
            <person name="Zou Y."/>
            <person name="Xue W."/>
            <person name="Luo G."/>
        </authorList>
    </citation>
    <scope>NUCLEOTIDE SEQUENCE [LARGE SCALE GENOMIC DNA]</scope>
    <source>
        <strain evidence="1 2">OF01-2LB</strain>
    </source>
</reference>
<name>A0A3E2W236_CLOIN</name>